<feature type="region of interest" description="Disordered" evidence="1">
    <location>
        <begin position="19"/>
        <end position="43"/>
    </location>
</feature>
<evidence type="ECO:0000313" key="3">
    <source>
        <dbReference type="Proteomes" id="UP000635245"/>
    </source>
</evidence>
<sequence length="113" mass="12284">MEHDTNDYLSFVRGFLAASEAEPADGAETTEPPETGGALNGWNPESYAEGYAAAGTVEFPVTYRELSVQDDGRFTGTLDFGDLDVPHDPEPYLEPYAEQDDDLPHVSGTLDLQ</sequence>
<gene>
    <name evidence="2" type="ORF">JHE00_10400</name>
</gene>
<organism evidence="2 3">
    <name type="scientific">Prauserella cavernicola</name>
    <dbReference type="NCBI Taxonomy" id="2800127"/>
    <lineage>
        <taxon>Bacteria</taxon>
        <taxon>Bacillati</taxon>
        <taxon>Actinomycetota</taxon>
        <taxon>Actinomycetes</taxon>
        <taxon>Pseudonocardiales</taxon>
        <taxon>Pseudonocardiaceae</taxon>
        <taxon>Prauserella</taxon>
    </lineage>
</organism>
<proteinExistence type="predicted"/>
<dbReference type="AlphaFoldDB" id="A0A934V245"/>
<comment type="caution">
    <text evidence="2">The sequence shown here is derived from an EMBL/GenBank/DDBJ whole genome shotgun (WGS) entry which is preliminary data.</text>
</comment>
<keyword evidence="3" id="KW-1185">Reference proteome</keyword>
<dbReference type="Proteomes" id="UP000635245">
    <property type="component" value="Unassembled WGS sequence"/>
</dbReference>
<dbReference type="EMBL" id="JAENJH010000002">
    <property type="protein sequence ID" value="MBK1784736.1"/>
    <property type="molecule type" value="Genomic_DNA"/>
</dbReference>
<dbReference type="RefSeq" id="WP_200317344.1">
    <property type="nucleotide sequence ID" value="NZ_JAENJH010000002.1"/>
</dbReference>
<evidence type="ECO:0000313" key="2">
    <source>
        <dbReference type="EMBL" id="MBK1784736.1"/>
    </source>
</evidence>
<name>A0A934V245_9PSEU</name>
<accession>A0A934V245</accession>
<evidence type="ECO:0000256" key="1">
    <source>
        <dbReference type="SAM" id="MobiDB-lite"/>
    </source>
</evidence>
<reference evidence="2" key="1">
    <citation type="submission" date="2020-12" db="EMBL/GenBank/DDBJ databases">
        <title>Prauserella sp. ASG 168, a novel actinomycete isolated from cave rock.</title>
        <authorList>
            <person name="Suriyachadkun C."/>
        </authorList>
    </citation>
    <scope>NUCLEOTIDE SEQUENCE</scope>
    <source>
        <strain evidence="2">ASG 168</strain>
    </source>
</reference>
<feature type="region of interest" description="Disordered" evidence="1">
    <location>
        <begin position="79"/>
        <end position="113"/>
    </location>
</feature>
<protein>
    <submittedName>
        <fullName evidence="2">Uncharacterized protein</fullName>
    </submittedName>
</protein>